<comment type="caution">
    <text evidence="4">The sequence shown here is derived from an EMBL/GenBank/DDBJ whole genome shotgun (WGS) entry which is preliminary data.</text>
</comment>
<gene>
    <name evidence="4" type="ORF">D3227_33840</name>
</gene>
<dbReference type="Gene3D" id="1.20.1260.10">
    <property type="match status" value="1"/>
</dbReference>
<dbReference type="PANTHER" id="PTHR38593:SF1">
    <property type="entry name" value="BLR2558 PROTEIN"/>
    <property type="match status" value="1"/>
</dbReference>
<dbReference type="InterPro" id="IPR012347">
    <property type="entry name" value="Ferritin-like"/>
</dbReference>
<reference evidence="4 5" key="1">
    <citation type="submission" date="2018-09" db="EMBL/GenBank/DDBJ databases">
        <title>Mesorhizobium carmichaelinearum sp. nov. isolated from Carmichaelinea spp. root nodules in New Zealand.</title>
        <authorList>
            <person name="De Meyer S.E."/>
        </authorList>
    </citation>
    <scope>NUCLEOTIDE SEQUENCE [LARGE SCALE GENOMIC DNA]</scope>
    <source>
        <strain evidence="4 5">ICMP19557</strain>
    </source>
</reference>
<evidence type="ECO:0000313" key="4">
    <source>
        <dbReference type="EMBL" id="RJT28626.1"/>
    </source>
</evidence>
<name>A0A3A5K7C5_9HYPH</name>
<accession>A0A3A5K7C5</accession>
<evidence type="ECO:0000256" key="2">
    <source>
        <dbReference type="SAM" id="SignalP"/>
    </source>
</evidence>
<dbReference type="Proteomes" id="UP000272706">
    <property type="component" value="Unassembled WGS sequence"/>
</dbReference>
<feature type="domain" description="DUF4142" evidence="3">
    <location>
        <begin position="27"/>
        <end position="161"/>
    </location>
</feature>
<dbReference type="EMBL" id="QZWZ01000050">
    <property type="protein sequence ID" value="RJT28626.1"/>
    <property type="molecule type" value="Genomic_DNA"/>
</dbReference>
<evidence type="ECO:0000259" key="3">
    <source>
        <dbReference type="Pfam" id="PF13628"/>
    </source>
</evidence>
<dbReference type="Pfam" id="PF13628">
    <property type="entry name" value="DUF4142"/>
    <property type="match status" value="1"/>
</dbReference>
<feature type="chain" id="PRO_5017270431" evidence="2">
    <location>
        <begin position="25"/>
        <end position="251"/>
    </location>
</feature>
<sequence>MKTHLFVASLATATAMTFALPAFAADSAQDFVDKAAVGGMFEVDSSKIAEGKAQDQSVKDFAQKMIDDHGAANAKLETIAGEQKLKVPTELDAKHKADLDTLQNSKDPVDGSYVQIQREAHSDAVKLFESYAKDGDNAQLKTFAQETVPTLKMHQEMIEKIATTMSTQTSATKSETPTVTVGDAPDPTPPLSGANSFTEDQAKSRIQDAGFSEVSKLTKDDQGIWRGEANKDGKNTTVALDYKGNVVAGTN</sequence>
<evidence type="ECO:0000256" key="1">
    <source>
        <dbReference type="SAM" id="MobiDB-lite"/>
    </source>
</evidence>
<evidence type="ECO:0000313" key="5">
    <source>
        <dbReference type="Proteomes" id="UP000272706"/>
    </source>
</evidence>
<organism evidence="4 5">
    <name type="scientific">Mesorhizobium waimense</name>
    <dbReference type="NCBI Taxonomy" id="1300307"/>
    <lineage>
        <taxon>Bacteria</taxon>
        <taxon>Pseudomonadati</taxon>
        <taxon>Pseudomonadota</taxon>
        <taxon>Alphaproteobacteria</taxon>
        <taxon>Hyphomicrobiales</taxon>
        <taxon>Phyllobacteriaceae</taxon>
        <taxon>Mesorhizobium</taxon>
    </lineage>
</organism>
<keyword evidence="2" id="KW-0732">Signal</keyword>
<feature type="region of interest" description="Disordered" evidence="1">
    <location>
        <begin position="166"/>
        <end position="209"/>
    </location>
</feature>
<protein>
    <submittedName>
        <fullName evidence="4">DUF4142 domain-containing protein</fullName>
    </submittedName>
</protein>
<dbReference type="InterPro" id="IPR025419">
    <property type="entry name" value="DUF4142"/>
</dbReference>
<dbReference type="PANTHER" id="PTHR38593">
    <property type="entry name" value="BLR2558 PROTEIN"/>
    <property type="match status" value="1"/>
</dbReference>
<dbReference type="AlphaFoldDB" id="A0A3A5K7C5"/>
<dbReference type="RefSeq" id="WP_120018489.1">
    <property type="nucleotide sequence ID" value="NZ_QZWZ01000050.1"/>
</dbReference>
<feature type="signal peptide" evidence="2">
    <location>
        <begin position="1"/>
        <end position="24"/>
    </location>
</feature>
<feature type="compositionally biased region" description="Polar residues" evidence="1">
    <location>
        <begin position="166"/>
        <end position="179"/>
    </location>
</feature>
<keyword evidence="5" id="KW-1185">Reference proteome</keyword>
<dbReference type="OrthoDB" id="7376531at2"/>
<proteinExistence type="predicted"/>